<dbReference type="OrthoDB" id="9780942at2"/>
<evidence type="ECO:0000256" key="5">
    <source>
        <dbReference type="ARBA" id="ARBA00022833"/>
    </source>
</evidence>
<keyword evidence="4" id="KW-0547">Nucleotide-binding</keyword>
<dbReference type="Gene3D" id="3.40.50.300">
    <property type="entry name" value="P-loop containing nucleotide triphosphate hydrolases"/>
    <property type="match status" value="1"/>
</dbReference>
<keyword evidence="7" id="KW-0864">Zinc transport</keyword>
<evidence type="ECO:0000256" key="9">
    <source>
        <dbReference type="ARBA" id="ARBA00023065"/>
    </source>
</evidence>
<evidence type="ECO:0000256" key="11">
    <source>
        <dbReference type="SAM" id="MobiDB-lite"/>
    </source>
</evidence>
<feature type="region of interest" description="Disordered" evidence="11">
    <location>
        <begin position="236"/>
        <end position="260"/>
    </location>
</feature>
<dbReference type="InterPro" id="IPR027417">
    <property type="entry name" value="P-loop_NTPase"/>
</dbReference>
<dbReference type="RefSeq" id="WP_043949045.1">
    <property type="nucleotide sequence ID" value="NZ_HG966617.1"/>
</dbReference>
<dbReference type="PROSITE" id="PS50893">
    <property type="entry name" value="ABC_TRANSPORTER_2"/>
    <property type="match status" value="1"/>
</dbReference>
<dbReference type="AlphaFoldDB" id="X5MND4"/>
<proteinExistence type="inferred from homology"/>
<dbReference type="Pfam" id="PF00005">
    <property type="entry name" value="ABC_tran"/>
    <property type="match status" value="1"/>
</dbReference>
<evidence type="ECO:0000256" key="10">
    <source>
        <dbReference type="ARBA" id="ARBA00023136"/>
    </source>
</evidence>
<evidence type="ECO:0000256" key="7">
    <source>
        <dbReference type="ARBA" id="ARBA00022906"/>
    </source>
</evidence>
<evidence type="ECO:0000256" key="6">
    <source>
        <dbReference type="ARBA" id="ARBA00022840"/>
    </source>
</evidence>
<name>X5MND4_9HYPH</name>
<dbReference type="InterPro" id="IPR017871">
    <property type="entry name" value="ABC_transporter-like_CS"/>
</dbReference>
<feature type="domain" description="ABC transporter" evidence="12">
    <location>
        <begin position="2"/>
        <end position="220"/>
    </location>
</feature>
<keyword evidence="3" id="KW-1003">Cell membrane</keyword>
<keyword evidence="10" id="KW-0472">Membrane</keyword>
<dbReference type="InterPro" id="IPR050153">
    <property type="entry name" value="Metal_Ion_Import_ABC"/>
</dbReference>
<keyword evidence="6 13" id="KW-0067">ATP-binding</keyword>
<sequence>MTHLLSANAACVVVAERTLLHNIDLSVDAGEIVTIIGPNGGGKTTLVRALLGIQSLSSGTVTRKPGLTIGYVPQRLTLNPMMPVRVSRLLTSTVAQPRARVLDALEETGVAHLVDSSVHTLSGGEFRRVLLARALIQDPHILVLDEPVSGVDHAGELALYELIQRLRTDRGCGVLMVSHDLHVVMAATDKVICLNGHVCCTGQPHEVSQHSEYVRLFGPKAADALAFYEHHHDHEHDIGGDVTHGHSHDDHPPKEHTHAG</sequence>
<dbReference type="SMART" id="SM00382">
    <property type="entry name" value="AAA"/>
    <property type="match status" value="1"/>
</dbReference>
<evidence type="ECO:0000256" key="3">
    <source>
        <dbReference type="ARBA" id="ARBA00022475"/>
    </source>
</evidence>
<dbReference type="HOGENOM" id="CLU_000604_1_11_5"/>
<dbReference type="KEGG" id="pect:BN1012_Phect2963"/>
<dbReference type="GO" id="GO:0006829">
    <property type="term" value="P:zinc ion transport"/>
    <property type="evidence" value="ECO:0007669"/>
    <property type="project" value="UniProtKB-KW"/>
</dbReference>
<dbReference type="SUPFAM" id="SSF52540">
    <property type="entry name" value="P-loop containing nucleoside triphosphate hydrolases"/>
    <property type="match status" value="1"/>
</dbReference>
<dbReference type="GO" id="GO:0010043">
    <property type="term" value="P:response to zinc ion"/>
    <property type="evidence" value="ECO:0007669"/>
    <property type="project" value="TreeGrafter"/>
</dbReference>
<evidence type="ECO:0000256" key="4">
    <source>
        <dbReference type="ARBA" id="ARBA00022741"/>
    </source>
</evidence>
<evidence type="ECO:0000256" key="8">
    <source>
        <dbReference type="ARBA" id="ARBA00022967"/>
    </source>
</evidence>
<dbReference type="EMBL" id="HG966617">
    <property type="protein sequence ID" value="CDO61175.1"/>
    <property type="molecule type" value="Genomic_DNA"/>
</dbReference>
<dbReference type="GO" id="GO:0005524">
    <property type="term" value="F:ATP binding"/>
    <property type="evidence" value="ECO:0007669"/>
    <property type="project" value="UniProtKB-KW"/>
</dbReference>
<evidence type="ECO:0000256" key="1">
    <source>
        <dbReference type="ARBA" id="ARBA00005417"/>
    </source>
</evidence>
<dbReference type="PROSITE" id="PS00211">
    <property type="entry name" value="ABC_TRANSPORTER_1"/>
    <property type="match status" value="1"/>
</dbReference>
<comment type="similarity">
    <text evidence="1">Belongs to the ABC transporter superfamily.</text>
</comment>
<organism evidence="13 14">
    <name type="scientific">Candidatus Phaeomarinibacter ectocarpi</name>
    <dbReference type="NCBI Taxonomy" id="1458461"/>
    <lineage>
        <taxon>Bacteria</taxon>
        <taxon>Pseudomonadati</taxon>
        <taxon>Pseudomonadota</taxon>
        <taxon>Alphaproteobacteria</taxon>
        <taxon>Hyphomicrobiales</taxon>
        <taxon>Parvibaculaceae</taxon>
        <taxon>Candidatus Phaeomarinibacter</taxon>
    </lineage>
</organism>
<dbReference type="STRING" id="1458461.BN1012_Phect2963"/>
<evidence type="ECO:0000256" key="2">
    <source>
        <dbReference type="ARBA" id="ARBA00022448"/>
    </source>
</evidence>
<keyword evidence="8" id="KW-1278">Translocase</keyword>
<keyword evidence="9" id="KW-0406">Ion transport</keyword>
<evidence type="ECO:0000313" key="14">
    <source>
        <dbReference type="Proteomes" id="UP000032160"/>
    </source>
</evidence>
<dbReference type="InterPro" id="IPR003439">
    <property type="entry name" value="ABC_transporter-like_ATP-bd"/>
</dbReference>
<dbReference type="PATRIC" id="fig|1458461.3.peg.2969"/>
<accession>X5MND4</accession>
<dbReference type="PANTHER" id="PTHR42734">
    <property type="entry name" value="METAL TRANSPORT SYSTEM ATP-BINDING PROTEIN TM_0124-RELATED"/>
    <property type="match status" value="1"/>
</dbReference>
<evidence type="ECO:0000313" key="13">
    <source>
        <dbReference type="EMBL" id="CDO61175.1"/>
    </source>
</evidence>
<dbReference type="Proteomes" id="UP000032160">
    <property type="component" value="Chromosome I"/>
</dbReference>
<dbReference type="InterPro" id="IPR003593">
    <property type="entry name" value="AAA+_ATPase"/>
</dbReference>
<evidence type="ECO:0000259" key="12">
    <source>
        <dbReference type="PROSITE" id="PS50893"/>
    </source>
</evidence>
<dbReference type="PANTHER" id="PTHR42734:SF9">
    <property type="entry name" value="ZINC IMPORT ATP-BINDING PROTEIN ZNUC"/>
    <property type="match status" value="1"/>
</dbReference>
<protein>
    <submittedName>
        <fullName evidence="13">Zinc ABC transporter, ATP-binding protein ZnuC</fullName>
    </submittedName>
</protein>
<keyword evidence="5" id="KW-0862">Zinc</keyword>
<keyword evidence="14" id="KW-1185">Reference proteome</keyword>
<dbReference type="GO" id="GO:0016887">
    <property type="term" value="F:ATP hydrolysis activity"/>
    <property type="evidence" value="ECO:0007669"/>
    <property type="project" value="InterPro"/>
</dbReference>
<reference evidence="13 14" key="1">
    <citation type="journal article" date="2014" name="Front. Genet.">
        <title>Genome and metabolic network of "Candidatus Phaeomarinobacter ectocarpi" Ec32, a new candidate genus of Alphaproteobacteria frequently associated with brown algae.</title>
        <authorList>
            <person name="Dittami S.M."/>
            <person name="Barbeyron T."/>
            <person name="Boyen C."/>
            <person name="Cambefort J."/>
            <person name="Collet G."/>
            <person name="Delage L."/>
            <person name="Gobet A."/>
            <person name="Groisillier A."/>
            <person name="Leblanc C."/>
            <person name="Michel G."/>
            <person name="Scornet D."/>
            <person name="Siegel A."/>
            <person name="Tapia J.E."/>
            <person name="Tonon T."/>
        </authorList>
    </citation>
    <scope>NUCLEOTIDE SEQUENCE [LARGE SCALE GENOMIC DNA]</scope>
    <source>
        <strain evidence="13 14">Ec32</strain>
    </source>
</reference>
<gene>
    <name evidence="13" type="ORF">BN1012_Phect2963</name>
</gene>
<keyword evidence="2" id="KW-0813">Transport</keyword>